<sequence length="949" mass="106108">MCGWGGRAGDATFARAWVGLVVALLSLRSKRRHLFTQQLQLTLALFCRERAQAQHHVQDVGKILLQAQADLKKIRESLAGGGPATEAQLTSESLKQVVEKVETELRQKAEAVLKTFVHGSLMVQCINVEGMPRTLGCRFHGGQVLRAQPRSKAWRLLVTRPLCLTQFAAHNSSAYISPFGFNVANTKLDVLTDVGPTLAEKRQLGSVKHPSSPSRSVPRPEPAEVLLLEEREEDRAARQFDELMDTFSLHHFIIRYGCTLDSTPEYISFQRKYHDHWGALQQLVAKLEAIMVNYNVPIAYIDGQKLAVLALDPLAPQDEASLLECVVNEDQVMACISQPGQRFRTVGGPSAEVKLKAATELQAGYRGHLSRKRTAALMKERTAALVLTRRAKVMVMSKAARKKMAEARAVLKADWDARMADFHADWKHIKNGPRVLIQLPSLSYSPGQRLSIPNLDARQNVQLPRLCSVREPGVDVIYVSPFPLNDDVAHYFAKVLEIGGVEEPTKRYKVVVPENYHRFPSHFSLTTCLLYSPRALRRILNYCRGKPTYIEPNVVGPEELRLAMALRLPMLAPSPSLVDLFGSKSGSKRIFHAAQVNMPPGAHDIYGEEHLISTLAQLMCQHLDVPRWIFKLDNEFGGRGIAHLDVDGLSFHAELLRSHDASPETWDTDETQARVQDELVQKLMRVLPERTVINTRWLWRSWREYIAAFKRFGGVIEAAPLEILASPSANLFIEPDGNLSVTSTHEQIFSKPFTFIGAAFPQTSVPFQALREATLAVGKACFERGVIGHVGIDYVAFIDFQGMLRIWAVDLNIRVTHTSVTFGFFDFLVGGSFDTQTGLYSAPIQQRLPDGTLGNEELQHRCYVMNELFHHPQLATIHHSAFFNMCRLKGVSFDLQERTGTVFNLMDSFVGGVLGVLASGRTILESLRKFADCLDFIQKQVAGLVCNIF</sequence>
<accession>A0AB34J7W0</accession>
<protein>
    <recommendedName>
        <fullName evidence="3">IQCH-like ATP-grasp domain-containing protein</fullName>
    </recommendedName>
</protein>
<keyword evidence="1" id="KW-0175">Coiled coil</keyword>
<organism evidence="4 5">
    <name type="scientific">Prymnesium parvum</name>
    <name type="common">Toxic golden alga</name>
    <dbReference type="NCBI Taxonomy" id="97485"/>
    <lineage>
        <taxon>Eukaryota</taxon>
        <taxon>Haptista</taxon>
        <taxon>Haptophyta</taxon>
        <taxon>Prymnesiophyceae</taxon>
        <taxon>Prymnesiales</taxon>
        <taxon>Prymnesiaceae</taxon>
        <taxon>Prymnesium</taxon>
    </lineage>
</organism>
<dbReference type="PANTHER" id="PTHR14465">
    <property type="entry name" value="IQ DOMAIN-CONTAINING PROTEIN H"/>
    <property type="match status" value="1"/>
</dbReference>
<evidence type="ECO:0000256" key="1">
    <source>
        <dbReference type="SAM" id="Coils"/>
    </source>
</evidence>
<proteinExistence type="predicted"/>
<dbReference type="PROSITE" id="PS50096">
    <property type="entry name" value="IQ"/>
    <property type="match status" value="1"/>
</dbReference>
<keyword evidence="5" id="KW-1185">Reference proteome</keyword>
<dbReference type="PANTHER" id="PTHR14465:SF0">
    <property type="entry name" value="IQ DOMAIN-CONTAINING PROTEIN H"/>
    <property type="match status" value="1"/>
</dbReference>
<name>A0AB34J7W0_PRYPA</name>
<evidence type="ECO:0000313" key="4">
    <source>
        <dbReference type="EMBL" id="KAL1514674.1"/>
    </source>
</evidence>
<dbReference type="InterPro" id="IPR038752">
    <property type="entry name" value="IQCH"/>
</dbReference>
<feature type="region of interest" description="Disordered" evidence="2">
    <location>
        <begin position="203"/>
        <end position="222"/>
    </location>
</feature>
<comment type="caution">
    <text evidence="4">The sequence shown here is derived from an EMBL/GenBank/DDBJ whole genome shotgun (WGS) entry which is preliminary data.</text>
</comment>
<gene>
    <name evidence="4" type="ORF">AB1Y20_003762</name>
</gene>
<feature type="domain" description="IQCH-like ATP-grasp" evidence="3">
    <location>
        <begin position="575"/>
        <end position="836"/>
    </location>
</feature>
<dbReference type="Proteomes" id="UP001515480">
    <property type="component" value="Unassembled WGS sequence"/>
</dbReference>
<feature type="compositionally biased region" description="Low complexity" evidence="2">
    <location>
        <begin position="206"/>
        <end position="217"/>
    </location>
</feature>
<feature type="coiled-coil region" evidence="1">
    <location>
        <begin position="84"/>
        <end position="111"/>
    </location>
</feature>
<dbReference type="EMBL" id="JBGBPQ010000012">
    <property type="protein sequence ID" value="KAL1514674.1"/>
    <property type="molecule type" value="Genomic_DNA"/>
</dbReference>
<dbReference type="AlphaFoldDB" id="A0AB34J7W0"/>
<evidence type="ECO:0000259" key="3">
    <source>
        <dbReference type="Pfam" id="PF24923"/>
    </source>
</evidence>
<dbReference type="Pfam" id="PF24923">
    <property type="entry name" value="ATP-grasp_IQCH"/>
    <property type="match status" value="1"/>
</dbReference>
<reference evidence="4 5" key="1">
    <citation type="journal article" date="2024" name="Science">
        <title>Giant polyketide synthase enzymes in the biosynthesis of giant marine polyether toxins.</title>
        <authorList>
            <person name="Fallon T.R."/>
            <person name="Shende V.V."/>
            <person name="Wierzbicki I.H."/>
            <person name="Pendleton A.L."/>
            <person name="Watervoot N.F."/>
            <person name="Auber R.P."/>
            <person name="Gonzalez D.J."/>
            <person name="Wisecaver J.H."/>
            <person name="Moore B.S."/>
        </authorList>
    </citation>
    <scope>NUCLEOTIDE SEQUENCE [LARGE SCALE GENOMIC DNA]</scope>
    <source>
        <strain evidence="4 5">12B1</strain>
    </source>
</reference>
<evidence type="ECO:0000313" key="5">
    <source>
        <dbReference type="Proteomes" id="UP001515480"/>
    </source>
</evidence>
<evidence type="ECO:0000256" key="2">
    <source>
        <dbReference type="SAM" id="MobiDB-lite"/>
    </source>
</evidence>
<dbReference type="InterPro" id="IPR056855">
    <property type="entry name" value="ATP-grasp_IQCH"/>
</dbReference>